<dbReference type="PIRSF" id="PIRSF005690">
    <property type="entry name" value="GerBA"/>
    <property type="match status" value="1"/>
</dbReference>
<evidence type="ECO:0000313" key="6">
    <source>
        <dbReference type="Proteomes" id="UP001524478"/>
    </source>
</evidence>
<dbReference type="InterPro" id="IPR050768">
    <property type="entry name" value="UPF0353/GerABKA_families"/>
</dbReference>
<feature type="transmembrane region" description="Helical" evidence="4">
    <location>
        <begin position="318"/>
        <end position="336"/>
    </location>
</feature>
<dbReference type="PANTHER" id="PTHR22550">
    <property type="entry name" value="SPORE GERMINATION PROTEIN"/>
    <property type="match status" value="1"/>
</dbReference>
<feature type="transmembrane region" description="Helical" evidence="4">
    <location>
        <begin position="368"/>
        <end position="387"/>
    </location>
</feature>
<sequence>MISKNLEKNREELKRIFKNSGDLIIYEFDTLCQKTAMVVYIEELIDRNGLYGSLIKPLIQDLTSHYDILSTVPIAGAQEVYDIEKISHKILDGNVALFVEDIEVGYLFELGKWERRSVDEPHNERVIKGPREGFVEDININKSLIRRKIKNTHLIFEGYTLGVQTNTNICLVYINSIVNPDILEELRRRIKNISLSSILDSGYIEHQIEDSPKSIVSTVAYTERPDVVAAKILEGRIAIICDGSPIVLTVPRLFIESLQTPEDYYLKPQYAIYLRIIRLLALFIAIILPGFVVALKSFHHEMIPTRLLMSIASGREGVPFTTLIEAILMILFFELMKESSIRIPGNIGPAVTTISGLVLGQAAVQAGLVGPIMVITVASTGIAEFIFPDQKEMIVLYRFIILFLSGTLGLFGIVCGLAVMIVHLISLRSFGVPFMYPIAPYDKQGMKDFIIRTPLGEMNYRPRNIGNKNQRKRNERNEKDK</sequence>
<dbReference type="PANTHER" id="PTHR22550:SF5">
    <property type="entry name" value="LEUCINE ZIPPER PROTEIN 4"/>
    <property type="match status" value="1"/>
</dbReference>
<evidence type="ECO:0000256" key="2">
    <source>
        <dbReference type="ARBA" id="ARBA00023136"/>
    </source>
</evidence>
<evidence type="ECO:0000256" key="1">
    <source>
        <dbReference type="ARBA" id="ARBA00005278"/>
    </source>
</evidence>
<keyword evidence="4" id="KW-0812">Transmembrane</keyword>
<evidence type="ECO:0000256" key="3">
    <source>
        <dbReference type="SAM" id="MobiDB-lite"/>
    </source>
</evidence>
<gene>
    <name evidence="5" type="ORF">NE686_10405</name>
</gene>
<comment type="similarity">
    <text evidence="1">Belongs to the GerABKA family.</text>
</comment>
<dbReference type="Proteomes" id="UP001524478">
    <property type="component" value="Unassembled WGS sequence"/>
</dbReference>
<proteinExistence type="inferred from homology"/>
<evidence type="ECO:0000313" key="5">
    <source>
        <dbReference type="EMBL" id="MCQ4923499.1"/>
    </source>
</evidence>
<keyword evidence="2 4" id="KW-0472">Membrane</keyword>
<comment type="caution">
    <text evidence="5">The sequence shown here is derived from an EMBL/GenBank/DDBJ whole genome shotgun (WGS) entry which is preliminary data.</text>
</comment>
<feature type="transmembrane region" description="Helical" evidence="4">
    <location>
        <begin position="276"/>
        <end position="298"/>
    </location>
</feature>
<feature type="region of interest" description="Disordered" evidence="3">
    <location>
        <begin position="460"/>
        <end position="481"/>
    </location>
</feature>
<keyword evidence="4" id="KW-1133">Transmembrane helix</keyword>
<keyword evidence="6" id="KW-1185">Reference proteome</keyword>
<dbReference type="EMBL" id="JANGAC010000007">
    <property type="protein sequence ID" value="MCQ4923499.1"/>
    <property type="molecule type" value="Genomic_DNA"/>
</dbReference>
<feature type="transmembrane region" description="Helical" evidence="4">
    <location>
        <begin position="399"/>
        <end position="425"/>
    </location>
</feature>
<evidence type="ECO:0000256" key="4">
    <source>
        <dbReference type="SAM" id="Phobius"/>
    </source>
</evidence>
<dbReference type="Pfam" id="PF03323">
    <property type="entry name" value="GerA"/>
    <property type="match status" value="1"/>
</dbReference>
<dbReference type="InterPro" id="IPR004995">
    <property type="entry name" value="Spore_Ger"/>
</dbReference>
<reference evidence="5 6" key="1">
    <citation type="submission" date="2022-06" db="EMBL/GenBank/DDBJ databases">
        <title>Isolation of gut microbiota from human fecal samples.</title>
        <authorList>
            <person name="Pamer E.G."/>
            <person name="Barat B."/>
            <person name="Waligurski E."/>
            <person name="Medina S."/>
            <person name="Paddock L."/>
            <person name="Mostad J."/>
        </authorList>
    </citation>
    <scope>NUCLEOTIDE SEQUENCE [LARGE SCALE GENOMIC DNA]</scope>
    <source>
        <strain evidence="5 6">DFI.7.95</strain>
    </source>
</reference>
<organism evidence="5 6">
    <name type="scientific">Tissierella carlieri</name>
    <dbReference type="NCBI Taxonomy" id="689904"/>
    <lineage>
        <taxon>Bacteria</taxon>
        <taxon>Bacillati</taxon>
        <taxon>Bacillota</taxon>
        <taxon>Tissierellia</taxon>
        <taxon>Tissierellales</taxon>
        <taxon>Tissierellaceae</taxon>
        <taxon>Tissierella</taxon>
    </lineage>
</organism>
<protein>
    <submittedName>
        <fullName evidence="5">Spore germination protein</fullName>
    </submittedName>
</protein>
<accession>A0ABT1SAI6</accession>
<dbReference type="RefSeq" id="WP_216561884.1">
    <property type="nucleotide sequence ID" value="NZ_JAHLOH010000049.1"/>
</dbReference>
<name>A0ABT1SAI6_9FIRM</name>